<dbReference type="InterPro" id="IPR008538">
    <property type="entry name" value="Uma2"/>
</dbReference>
<evidence type="ECO:0000313" key="3">
    <source>
        <dbReference type="Proteomes" id="UP000232638"/>
    </source>
</evidence>
<evidence type="ECO:0000313" key="2">
    <source>
        <dbReference type="EMBL" id="AUB80879.1"/>
    </source>
</evidence>
<dbReference type="InterPro" id="IPR012296">
    <property type="entry name" value="Nuclease_put_TT1808"/>
</dbReference>
<dbReference type="Pfam" id="PF05685">
    <property type="entry name" value="Uma2"/>
    <property type="match status" value="1"/>
</dbReference>
<dbReference type="PANTHER" id="PTHR35400:SF1">
    <property type="entry name" value="SLR1083 PROTEIN"/>
    <property type="match status" value="1"/>
</dbReference>
<dbReference type="RefSeq" id="WP_100918660.1">
    <property type="nucleotide sequence ID" value="NZ_CP020370.1"/>
</dbReference>
<dbReference type="Gene3D" id="3.90.1570.10">
    <property type="entry name" value="tt1808, chain A"/>
    <property type="match status" value="1"/>
</dbReference>
<accession>A0A2K8U653</accession>
<dbReference type="PANTHER" id="PTHR35400">
    <property type="entry name" value="SLR1083 PROTEIN"/>
    <property type="match status" value="1"/>
</dbReference>
<dbReference type="OrthoDB" id="196625at2"/>
<sequence>MSATAQSLARVHRLSVADYHRMGETGILGPELRTELIDGEIIEMPPIGHPHAGTVKLLANLLKEAVGSAAVLAVQDPVWLDDHSEPLPDIALLRPRSDYYRSGHPGPDEVLLLIEVADSSLRYDREVKIPRYARAGIPEVWLVDLGGSALSIYREPGASGYAQVSKAADLAAVPLPLAGPVVCDLSALF</sequence>
<dbReference type="SUPFAM" id="SSF52980">
    <property type="entry name" value="Restriction endonuclease-like"/>
    <property type="match status" value="1"/>
</dbReference>
<protein>
    <recommendedName>
        <fullName evidence="1">Putative restriction endonuclease domain-containing protein</fullName>
    </recommendedName>
</protein>
<dbReference type="Proteomes" id="UP000232638">
    <property type="component" value="Chromosome"/>
</dbReference>
<dbReference type="InterPro" id="IPR011335">
    <property type="entry name" value="Restrct_endonuc-II-like"/>
</dbReference>
<reference evidence="2 3" key="1">
    <citation type="submission" date="2017-03" db="EMBL/GenBank/DDBJ databases">
        <title>Complete genome sequence of Candidatus 'Thiodictyon syntrophicum' sp. nov. strain Cad16T, a photolithoautotroph purple sulfur bacterium isolated from an alpine meromictic lake.</title>
        <authorList>
            <person name="Luedin S.M."/>
            <person name="Pothier J.F."/>
            <person name="Danza F."/>
            <person name="Storelli N."/>
            <person name="Wittwer M."/>
            <person name="Tonolla M."/>
        </authorList>
    </citation>
    <scope>NUCLEOTIDE SEQUENCE [LARGE SCALE GENOMIC DNA]</scope>
    <source>
        <strain evidence="2 3">Cad16T</strain>
    </source>
</reference>
<feature type="domain" description="Putative restriction endonuclease" evidence="1">
    <location>
        <begin position="17"/>
        <end position="174"/>
    </location>
</feature>
<dbReference type="EMBL" id="CP020370">
    <property type="protein sequence ID" value="AUB80879.1"/>
    <property type="molecule type" value="Genomic_DNA"/>
</dbReference>
<keyword evidence="3" id="KW-1185">Reference proteome</keyword>
<dbReference type="KEGG" id="tsy:THSYN_07895"/>
<organism evidence="2 3">
    <name type="scientific">Candidatus Thiodictyon syntrophicum</name>
    <dbReference type="NCBI Taxonomy" id="1166950"/>
    <lineage>
        <taxon>Bacteria</taxon>
        <taxon>Pseudomonadati</taxon>
        <taxon>Pseudomonadota</taxon>
        <taxon>Gammaproteobacteria</taxon>
        <taxon>Chromatiales</taxon>
        <taxon>Chromatiaceae</taxon>
        <taxon>Thiodictyon</taxon>
    </lineage>
</organism>
<gene>
    <name evidence="2" type="ORF">THSYN_07895</name>
</gene>
<proteinExistence type="predicted"/>
<name>A0A2K8U653_9GAMM</name>
<dbReference type="AlphaFoldDB" id="A0A2K8U653"/>
<dbReference type="CDD" id="cd06260">
    <property type="entry name" value="DUF820-like"/>
    <property type="match status" value="1"/>
</dbReference>
<evidence type="ECO:0000259" key="1">
    <source>
        <dbReference type="Pfam" id="PF05685"/>
    </source>
</evidence>